<keyword evidence="2" id="KW-0812">Transmembrane</keyword>
<proteinExistence type="predicted"/>
<evidence type="ECO:0000313" key="3">
    <source>
        <dbReference type="EMBL" id="MEN2788196.1"/>
    </source>
</evidence>
<comment type="caution">
    <text evidence="3">The sequence shown here is derived from an EMBL/GenBank/DDBJ whole genome shotgun (WGS) entry which is preliminary data.</text>
</comment>
<accession>A0ABU9XXB7</accession>
<gene>
    <name evidence="3" type="ORF">ABC974_01015</name>
</gene>
<dbReference type="Proteomes" id="UP001419910">
    <property type="component" value="Unassembled WGS sequence"/>
</dbReference>
<evidence type="ECO:0000313" key="4">
    <source>
        <dbReference type="Proteomes" id="UP001419910"/>
    </source>
</evidence>
<feature type="transmembrane region" description="Helical" evidence="2">
    <location>
        <begin position="12"/>
        <end position="32"/>
    </location>
</feature>
<evidence type="ECO:0000256" key="1">
    <source>
        <dbReference type="SAM" id="MobiDB-lite"/>
    </source>
</evidence>
<reference evidence="3 4" key="1">
    <citation type="submission" date="2024-05" db="EMBL/GenBank/DDBJ databases">
        <authorList>
            <person name="Liu Q."/>
            <person name="Xin Y.-H."/>
        </authorList>
    </citation>
    <scope>NUCLEOTIDE SEQUENCE [LARGE SCALE GENOMIC DNA]</scope>
    <source>
        <strain evidence="3 4">CGMCC 1.10181</strain>
    </source>
</reference>
<evidence type="ECO:0008006" key="5">
    <source>
        <dbReference type="Google" id="ProtNLM"/>
    </source>
</evidence>
<evidence type="ECO:0000256" key="2">
    <source>
        <dbReference type="SAM" id="Phobius"/>
    </source>
</evidence>
<sequence length="77" mass="8448">MSITAAPVSRCFPLLSRFFIFAAVMLGFAFNFPVHYQDFTCNPAVIEEQRDNSGGTATITAAEQRRNSGEQRDGSKG</sequence>
<name>A0ABU9XXB7_9SPHN</name>
<feature type="region of interest" description="Disordered" evidence="1">
    <location>
        <begin position="52"/>
        <end position="77"/>
    </location>
</feature>
<keyword evidence="4" id="KW-1185">Reference proteome</keyword>
<dbReference type="RefSeq" id="WP_343887765.1">
    <property type="nucleotide sequence ID" value="NZ_BAAAEH010000005.1"/>
</dbReference>
<feature type="compositionally biased region" description="Polar residues" evidence="1">
    <location>
        <begin position="52"/>
        <end position="61"/>
    </location>
</feature>
<protein>
    <recommendedName>
        <fullName evidence="5">Transmembrane protein</fullName>
    </recommendedName>
</protein>
<organism evidence="3 4">
    <name type="scientific">Sphingomonas oligophenolica</name>
    <dbReference type="NCBI Taxonomy" id="301154"/>
    <lineage>
        <taxon>Bacteria</taxon>
        <taxon>Pseudomonadati</taxon>
        <taxon>Pseudomonadota</taxon>
        <taxon>Alphaproteobacteria</taxon>
        <taxon>Sphingomonadales</taxon>
        <taxon>Sphingomonadaceae</taxon>
        <taxon>Sphingomonas</taxon>
    </lineage>
</organism>
<keyword evidence="2" id="KW-1133">Transmembrane helix</keyword>
<keyword evidence="2" id="KW-0472">Membrane</keyword>
<feature type="compositionally biased region" description="Basic and acidic residues" evidence="1">
    <location>
        <begin position="63"/>
        <end position="77"/>
    </location>
</feature>
<dbReference type="EMBL" id="JBDIME010000001">
    <property type="protein sequence ID" value="MEN2788196.1"/>
    <property type="molecule type" value="Genomic_DNA"/>
</dbReference>